<evidence type="ECO:0000313" key="1">
    <source>
        <dbReference type="EMBL" id="KAJ7679959.1"/>
    </source>
</evidence>
<dbReference type="EMBL" id="JARKIE010000125">
    <property type="protein sequence ID" value="KAJ7679959.1"/>
    <property type="molecule type" value="Genomic_DNA"/>
</dbReference>
<organism evidence="1 2">
    <name type="scientific">Mycena rosella</name>
    <name type="common">Pink bonnet</name>
    <name type="synonym">Agaricus rosellus</name>
    <dbReference type="NCBI Taxonomy" id="1033263"/>
    <lineage>
        <taxon>Eukaryota</taxon>
        <taxon>Fungi</taxon>
        <taxon>Dikarya</taxon>
        <taxon>Basidiomycota</taxon>
        <taxon>Agaricomycotina</taxon>
        <taxon>Agaricomycetes</taxon>
        <taxon>Agaricomycetidae</taxon>
        <taxon>Agaricales</taxon>
        <taxon>Marasmiineae</taxon>
        <taxon>Mycenaceae</taxon>
        <taxon>Mycena</taxon>
    </lineage>
</organism>
<reference evidence="1" key="1">
    <citation type="submission" date="2023-03" db="EMBL/GenBank/DDBJ databases">
        <title>Massive genome expansion in bonnet fungi (Mycena s.s.) driven by repeated elements and novel gene families across ecological guilds.</title>
        <authorList>
            <consortium name="Lawrence Berkeley National Laboratory"/>
            <person name="Harder C.B."/>
            <person name="Miyauchi S."/>
            <person name="Viragh M."/>
            <person name="Kuo A."/>
            <person name="Thoen E."/>
            <person name="Andreopoulos B."/>
            <person name="Lu D."/>
            <person name="Skrede I."/>
            <person name="Drula E."/>
            <person name="Henrissat B."/>
            <person name="Morin E."/>
            <person name="Kohler A."/>
            <person name="Barry K."/>
            <person name="LaButti K."/>
            <person name="Morin E."/>
            <person name="Salamov A."/>
            <person name="Lipzen A."/>
            <person name="Mereny Z."/>
            <person name="Hegedus B."/>
            <person name="Baldrian P."/>
            <person name="Stursova M."/>
            <person name="Weitz H."/>
            <person name="Taylor A."/>
            <person name="Grigoriev I.V."/>
            <person name="Nagy L.G."/>
            <person name="Martin F."/>
            <person name="Kauserud H."/>
        </authorList>
    </citation>
    <scope>NUCLEOTIDE SEQUENCE</scope>
    <source>
        <strain evidence="1">CBHHK067</strain>
    </source>
</reference>
<keyword evidence="2" id="KW-1185">Reference proteome</keyword>
<feature type="non-terminal residue" evidence="1">
    <location>
        <position position="1"/>
    </location>
</feature>
<dbReference type="Proteomes" id="UP001221757">
    <property type="component" value="Unassembled WGS sequence"/>
</dbReference>
<evidence type="ECO:0000313" key="2">
    <source>
        <dbReference type="Proteomes" id="UP001221757"/>
    </source>
</evidence>
<proteinExistence type="predicted"/>
<protein>
    <submittedName>
        <fullName evidence="1">Uncharacterized protein</fullName>
    </submittedName>
</protein>
<dbReference type="AlphaFoldDB" id="A0AAD7G9H2"/>
<name>A0AAD7G9H2_MYCRO</name>
<comment type="caution">
    <text evidence="1">The sequence shown here is derived from an EMBL/GenBank/DDBJ whole genome shotgun (WGS) entry which is preliminary data.</text>
</comment>
<sequence length="94" mass="10691">LFSCMVEDKSHAFALVLPLHTPTRHLSRKDKVLRFHRVHAKPRKNSEFISIHSIIRGALVAPDSDKPDEYIVVDTGDSAISLRMKDLYPDCHEA</sequence>
<gene>
    <name evidence="1" type="ORF">B0H17DRAFT_943615</name>
</gene>
<accession>A0AAD7G9H2</accession>